<dbReference type="PANTHER" id="PTHR42861">
    <property type="entry name" value="CALCIUM-TRANSPORTING ATPASE"/>
    <property type="match status" value="1"/>
</dbReference>
<evidence type="ECO:0000256" key="13">
    <source>
        <dbReference type="ARBA" id="ARBA00038148"/>
    </source>
</evidence>
<keyword evidence="5" id="KW-0547">Nucleotide-binding</keyword>
<evidence type="ECO:0000259" key="17">
    <source>
        <dbReference type="SMART" id="SM00831"/>
    </source>
</evidence>
<dbReference type="SUPFAM" id="SSF81665">
    <property type="entry name" value="Calcium ATPase, transmembrane domain M"/>
    <property type="match status" value="1"/>
</dbReference>
<dbReference type="Pfam" id="PF00690">
    <property type="entry name" value="Cation_ATPase_N"/>
    <property type="match status" value="1"/>
</dbReference>
<evidence type="ECO:0000256" key="15">
    <source>
        <dbReference type="SAM" id="Phobius"/>
    </source>
</evidence>
<keyword evidence="4 15" id="KW-0812">Transmembrane</keyword>
<dbReference type="InterPro" id="IPR044492">
    <property type="entry name" value="P_typ_ATPase_HD_dom"/>
</dbReference>
<dbReference type="InterPro" id="IPR036412">
    <property type="entry name" value="HAD-like_sf"/>
</dbReference>
<dbReference type="InterPro" id="IPR023299">
    <property type="entry name" value="ATPase_P-typ_cyto_dom_N"/>
</dbReference>
<dbReference type="GO" id="GO:0012505">
    <property type="term" value="C:endomembrane system"/>
    <property type="evidence" value="ECO:0007669"/>
    <property type="project" value="UniProtKB-SubCell"/>
</dbReference>
<dbReference type="Gene3D" id="1.20.1110.10">
    <property type="entry name" value="Calcium-transporting ATPase, transmembrane domain"/>
    <property type="match status" value="1"/>
</dbReference>
<comment type="subcellular location">
    <subcellularLocation>
        <location evidence="1">Endomembrane system</location>
        <topology evidence="1">Multi-pass membrane protein</topology>
    </subcellularLocation>
</comment>
<dbReference type="InterPro" id="IPR023298">
    <property type="entry name" value="ATPase_P-typ_TM_dom_sf"/>
</dbReference>
<keyword evidence="8" id="KW-0460">Magnesium</keyword>
<dbReference type="SUPFAM" id="SSF81660">
    <property type="entry name" value="Metal cation-transporting ATPase, ATP-binding domain N"/>
    <property type="match status" value="1"/>
</dbReference>
<dbReference type="FunFam" id="1.20.1110.10:FF:000037">
    <property type="entry name" value="Calcium-transporting ATPase, putative"/>
    <property type="match status" value="1"/>
</dbReference>
<evidence type="ECO:0000256" key="16">
    <source>
        <dbReference type="SAM" id="SignalP"/>
    </source>
</evidence>
<dbReference type="EMBL" id="MH094032">
    <property type="protein sequence ID" value="QAU36233.1"/>
    <property type="molecule type" value="mRNA"/>
</dbReference>
<dbReference type="Pfam" id="PF13246">
    <property type="entry name" value="Cation_ATPase"/>
    <property type="match status" value="1"/>
</dbReference>
<comment type="similarity">
    <text evidence="13">Belongs to the cation transport ATPase (P-type) (TC 3.A.3) family.</text>
</comment>
<evidence type="ECO:0000256" key="8">
    <source>
        <dbReference type="ARBA" id="ARBA00022842"/>
    </source>
</evidence>
<evidence type="ECO:0000256" key="5">
    <source>
        <dbReference type="ARBA" id="ARBA00022741"/>
    </source>
</evidence>
<organism evidence="18">
    <name type="scientific">Skeletonema marinoi</name>
    <dbReference type="NCBI Taxonomy" id="267567"/>
    <lineage>
        <taxon>Eukaryota</taxon>
        <taxon>Sar</taxon>
        <taxon>Stramenopiles</taxon>
        <taxon>Ochrophyta</taxon>
        <taxon>Bacillariophyta</taxon>
        <taxon>Coscinodiscophyceae</taxon>
        <taxon>Thalassiosirophycidae</taxon>
        <taxon>Thalassiosirales</taxon>
        <taxon>Skeletonemataceae</taxon>
        <taxon>Skeletonema</taxon>
        <taxon>Skeletonema marinoi-dohrnii complex</taxon>
    </lineage>
</organism>
<feature type="signal peptide" evidence="16">
    <location>
        <begin position="1"/>
        <end position="25"/>
    </location>
</feature>
<feature type="transmembrane region" description="Helical" evidence="15">
    <location>
        <begin position="1479"/>
        <end position="1502"/>
    </location>
</feature>
<keyword evidence="10 15" id="KW-1133">Transmembrane helix</keyword>
<dbReference type="FunFam" id="1.20.1110.10:FF:000065">
    <property type="entry name" value="Sarcoplasmic/endoplasmic reticulum calcium ATPase 1"/>
    <property type="match status" value="1"/>
</dbReference>
<keyword evidence="12 15" id="KW-0472">Membrane</keyword>
<dbReference type="InterPro" id="IPR016088">
    <property type="entry name" value="Chalcone_isomerase_3-sand"/>
</dbReference>
<dbReference type="GO" id="GO:0006811">
    <property type="term" value="P:monoatomic ion transport"/>
    <property type="evidence" value="ECO:0007669"/>
    <property type="project" value="UniProtKB-KW"/>
</dbReference>
<proteinExistence type="evidence at transcript level"/>
<feature type="transmembrane region" description="Helical" evidence="15">
    <location>
        <begin position="1404"/>
        <end position="1425"/>
    </location>
</feature>
<feature type="region of interest" description="Disordered" evidence="14">
    <location>
        <begin position="268"/>
        <end position="291"/>
    </location>
</feature>
<dbReference type="InterPro" id="IPR059000">
    <property type="entry name" value="ATPase_P-type_domA"/>
</dbReference>
<dbReference type="SUPFAM" id="SSF81653">
    <property type="entry name" value="Calcium ATPase, transduction domain A"/>
    <property type="match status" value="1"/>
</dbReference>
<keyword evidence="3" id="KW-0597">Phosphoprotein</keyword>
<evidence type="ECO:0000256" key="7">
    <source>
        <dbReference type="ARBA" id="ARBA00022840"/>
    </source>
</evidence>
<keyword evidence="9" id="KW-1278">Translocase</keyword>
<evidence type="ECO:0000256" key="10">
    <source>
        <dbReference type="ARBA" id="ARBA00022989"/>
    </source>
</evidence>
<accession>A0A481MTS5</accession>
<keyword evidence="11" id="KW-0406">Ion transport</keyword>
<dbReference type="InterPro" id="IPR018303">
    <property type="entry name" value="ATPase_P-typ_P_site"/>
</dbReference>
<evidence type="ECO:0000256" key="1">
    <source>
        <dbReference type="ARBA" id="ARBA00004127"/>
    </source>
</evidence>
<keyword evidence="16" id="KW-0732">Signal</keyword>
<dbReference type="GO" id="GO:0016020">
    <property type="term" value="C:membrane"/>
    <property type="evidence" value="ECO:0007669"/>
    <property type="project" value="InterPro"/>
</dbReference>
<keyword evidence="6" id="KW-0106">Calcium</keyword>
<evidence type="ECO:0000256" key="14">
    <source>
        <dbReference type="SAM" id="MobiDB-lite"/>
    </source>
</evidence>
<evidence type="ECO:0000256" key="2">
    <source>
        <dbReference type="ARBA" id="ARBA00022448"/>
    </source>
</evidence>
<dbReference type="InterPro" id="IPR023214">
    <property type="entry name" value="HAD_sf"/>
</dbReference>
<evidence type="ECO:0000256" key="9">
    <source>
        <dbReference type="ARBA" id="ARBA00022967"/>
    </source>
</evidence>
<dbReference type="FunFam" id="2.70.150.10:FF:000160">
    <property type="entry name" value="Sarcoplasmic/endoplasmic reticulum calcium ATPase 1"/>
    <property type="match status" value="1"/>
</dbReference>
<dbReference type="FunFam" id="3.40.50.1000:FF:000083">
    <property type="entry name" value="Sodium/potassium-transporting ATPase subunit alpha"/>
    <property type="match status" value="1"/>
</dbReference>
<evidence type="ECO:0000256" key="6">
    <source>
        <dbReference type="ARBA" id="ARBA00022837"/>
    </source>
</evidence>
<feature type="chain" id="PRO_5019714847" evidence="16">
    <location>
        <begin position="26"/>
        <end position="1642"/>
    </location>
</feature>
<dbReference type="SFLD" id="SFLDG00002">
    <property type="entry name" value="C1.7:_P-type_atpase_like"/>
    <property type="match status" value="1"/>
</dbReference>
<evidence type="ECO:0000256" key="3">
    <source>
        <dbReference type="ARBA" id="ARBA00022553"/>
    </source>
</evidence>
<evidence type="ECO:0000256" key="12">
    <source>
        <dbReference type="ARBA" id="ARBA00023136"/>
    </source>
</evidence>
<dbReference type="SFLD" id="SFLDS00003">
    <property type="entry name" value="Haloacid_Dehalogenase"/>
    <property type="match status" value="1"/>
</dbReference>
<name>A0A481MTS5_9STRA</name>
<dbReference type="InterPro" id="IPR036298">
    <property type="entry name" value="Chalcone_isomerase_sf"/>
</dbReference>
<dbReference type="PROSITE" id="PS00154">
    <property type="entry name" value="ATPASE_E1_E2"/>
    <property type="match status" value="1"/>
</dbReference>
<dbReference type="InterPro" id="IPR004014">
    <property type="entry name" value="ATPase_P-typ_cation-transptr_N"/>
</dbReference>
<keyword evidence="2" id="KW-0813">Transport</keyword>
<dbReference type="PRINTS" id="PR00119">
    <property type="entry name" value="CATATPASE"/>
</dbReference>
<dbReference type="InterPro" id="IPR008250">
    <property type="entry name" value="ATPase_P-typ_transduc_dom_A_sf"/>
</dbReference>
<dbReference type="Pfam" id="PF00122">
    <property type="entry name" value="E1-E2_ATPase"/>
    <property type="match status" value="1"/>
</dbReference>
<reference evidence="18" key="1">
    <citation type="submission" date="2018-03" db="EMBL/GenBank/DDBJ databases">
        <title>Skeletonema marinoi: A new genetic model for marine diatoms.</title>
        <authorList>
            <person name="Johansson O.N."/>
            <person name="Topel M."/>
            <person name="Pinder M.I.M."/>
            <person name="Kourtchenko O."/>
            <person name="Andersson M.X."/>
            <person name="Blomberg A."/>
            <person name="Godhe A."/>
            <person name="Clarke A.K."/>
        </authorList>
    </citation>
    <scope>NUCLEOTIDE SEQUENCE</scope>
</reference>
<evidence type="ECO:0000313" key="18">
    <source>
        <dbReference type="EMBL" id="QAU36233.1"/>
    </source>
</evidence>
<dbReference type="FunFam" id="3.40.1110.10:FF:000003">
    <property type="entry name" value="Calcium-transporting ATPase"/>
    <property type="match status" value="1"/>
</dbReference>
<sequence length="1642" mass="175503" precursor="true">MAPSPTATVGTLALFLLANHQTVLANHDRQYASLPSLSRSVAGVTSTSQHNLSSNKHSSSSNHLLRKTFIGNHNHKFWSLRGGALVDPATKIEFDDKLGNLSLLGVGVRKKGPIKVYSVGVYTNDDVAGTIAALPKSNKEGALTTLRESIKSTSKTSTTTFLLKMSFKVGAEKMAAAIAESVDPRTSDKGAVETLKQLILDGVAAKGAATPGTTLQFDCSDEGVKVSVDGTEIGFAPGLCQAFSDVFLDKDGVSPALRDSIVENSCDKAVAPKSSSSTSDRKSSSGDESLESIESTLIQKKEQAKGKVDVELVKLEAIESKLKPVQDAATGVAFDPKLDDGLYLIGAGSRKKSFVKLYAIAMYASPTVLHFLSSFQLGEEHQREASLALRNASRALDTLSPTTSFVLNIVFPVDAKTIAGAIAKSVQVRFGGPSSDVDELESLITEGIKRKGGQATKGTLLRFDCSKVGVSVSVDGNLQGIARGNDLGKALVDVFMDEKAVSPTLIESCLKTWCGAKAFTETLLEQCKKASKSVPKPTGDPRLRLKTDPSSIPLASLISKYYLSVPTSDDGQVLGLTSQDRHNRLKYIFGPNELEQPIQRSLLSYIIEQFDDKLVRILLVVAMVSAFFGLLEVKEKVGEWGLELLQPLLKPLLHLLHHGDGGSSHSTKSSSIAEEVVKEAKNILSGKTESKELNDFGIKDLSEALVEPIVITTILVINALVGGYQSLNASKGISALKEMQASKAVVRVCRGGNDVDEVELDASSLVPGDVVRLSVGQKIPADIRLVSVSTSSFTVDEACLTGESDSVNKIPFKGDIKNDDMQKGGGTMGANPNGMLYGGTVITAGKGLGVVVRTGMDTEMGKIQRGVTEAASDEQAHRTPLAIKLDEFGDKLTIIIGFICVGVWVASIPKFNDATFKQPIEGAIYYAKVAVALGVAAIPEGLPAVITLCLSLGTRRMAKRNVIVRKLPSVETLGCTSVICTDKTGTLTTNEMTAVSLVLLEDNSIVEEHAISGVSYSPEGTIDGIEHSVEIQNNPTGALADVAAVSALCNDATIVGNDAPKAAGKTYERIGEPTEAALCVLAEKIGGKFSDSASTSPSTRSSANVNVWRTEHPSQATLEFNRDRKSMSVLSSNASSRGNRLLVKGAPNMLLERCTHAKLRDGKIVKLDGKLRRQIEQKTTELATRPLRCLALAVKETNQLEQSLRHYSQEADNDTRHPLLSDPQNYASIESGLTWVGMVGIKDPARPEVAESINKCHAAGVRVIMITGDARDTAVAIARDVNILPPSSSGQMVKAYEGREFFVKPEKEQLELLATGNMIFCRAEPSDKQRLIKMLQSQGEIAAMTGDGVNDAPALQQASIGIAMGISGTEVSKEAADMVLADDNFSTIVAAIEEGRSIYNNMQAFICFLISCNIGEIAAILFAAVCGFPEPLSAMHLLWVNLVTDGPPATALGFNPPSPDVMTQKPRPSDEPIMTNWMLFRYLVTGLYVGFATVGSFVGHYLSQGVTLHQLSSWGKCNQVWNPPDGVTCESLFQGVGRELPQTLSLTVLVLMELLKALSAVSVNSSIFTVGPNQNPWLVAGVALPFALHLAVVYSAELGFPGLAKSFGLVPLSLHDWEIALKWSAPILIVEEILKFFGRRKR</sequence>
<dbReference type="Gene3D" id="3.40.50.1000">
    <property type="entry name" value="HAD superfamily/HAD-like"/>
    <property type="match status" value="1"/>
</dbReference>
<feature type="transmembrane region" description="Helical" evidence="15">
    <location>
        <begin position="923"/>
        <end position="950"/>
    </location>
</feature>
<protein>
    <submittedName>
        <fullName evidence="18">Chloroplast fatty acid transporter</fullName>
    </submittedName>
</protein>
<feature type="domain" description="Cation-transporting P-type ATPase N-terminal" evidence="17">
    <location>
        <begin position="548"/>
        <end position="630"/>
    </location>
</feature>
<dbReference type="GO" id="GO:0016872">
    <property type="term" value="F:intramolecular lyase activity"/>
    <property type="evidence" value="ECO:0007669"/>
    <property type="project" value="InterPro"/>
</dbReference>
<dbReference type="NCBIfam" id="TIGR01494">
    <property type="entry name" value="ATPase_P-type"/>
    <property type="match status" value="2"/>
</dbReference>
<dbReference type="SMART" id="SM00831">
    <property type="entry name" value="Cation_ATPase_N"/>
    <property type="match status" value="1"/>
</dbReference>
<feature type="transmembrane region" description="Helical" evidence="15">
    <location>
        <begin position="892"/>
        <end position="911"/>
    </location>
</feature>
<dbReference type="Gene3D" id="3.50.70.10">
    <property type="match status" value="2"/>
</dbReference>
<dbReference type="GO" id="GO:0016887">
    <property type="term" value="F:ATP hydrolysis activity"/>
    <property type="evidence" value="ECO:0007669"/>
    <property type="project" value="InterPro"/>
</dbReference>
<keyword evidence="7" id="KW-0067">ATP-binding</keyword>
<dbReference type="SFLD" id="SFLDF00027">
    <property type="entry name" value="p-type_atpase"/>
    <property type="match status" value="1"/>
</dbReference>
<evidence type="ECO:0000256" key="4">
    <source>
        <dbReference type="ARBA" id="ARBA00022692"/>
    </source>
</evidence>
<dbReference type="SUPFAM" id="SSF56784">
    <property type="entry name" value="HAD-like"/>
    <property type="match status" value="1"/>
</dbReference>
<dbReference type="InterPro" id="IPR006068">
    <property type="entry name" value="ATPase_P-typ_cation-transptr_C"/>
</dbReference>
<dbReference type="GO" id="GO:0005524">
    <property type="term" value="F:ATP binding"/>
    <property type="evidence" value="ECO:0007669"/>
    <property type="project" value="UniProtKB-KW"/>
</dbReference>
<dbReference type="Pfam" id="PF08282">
    <property type="entry name" value="Hydrolase_3"/>
    <property type="match status" value="1"/>
</dbReference>
<dbReference type="InterPro" id="IPR001757">
    <property type="entry name" value="P_typ_ATPase"/>
</dbReference>
<dbReference type="Gene3D" id="2.70.150.10">
    <property type="entry name" value="Calcium-transporting ATPase, cytoplasmic transduction domain A"/>
    <property type="match status" value="1"/>
</dbReference>
<dbReference type="Pfam" id="PF00689">
    <property type="entry name" value="Cation_ATPase_C"/>
    <property type="match status" value="1"/>
</dbReference>
<dbReference type="SUPFAM" id="SSF54626">
    <property type="entry name" value="Chalcone isomerase"/>
    <property type="match status" value="2"/>
</dbReference>
<evidence type="ECO:0000256" key="11">
    <source>
        <dbReference type="ARBA" id="ARBA00023065"/>
    </source>
</evidence>
<dbReference type="Gene3D" id="3.40.1110.10">
    <property type="entry name" value="Calcium-transporting ATPase, cytoplasmic domain N"/>
    <property type="match status" value="1"/>
</dbReference>